<feature type="region of interest" description="Disordered" evidence="2">
    <location>
        <begin position="68"/>
        <end position="88"/>
    </location>
</feature>
<feature type="compositionally biased region" description="Polar residues" evidence="2">
    <location>
        <begin position="71"/>
        <end position="88"/>
    </location>
</feature>
<evidence type="ECO:0000313" key="4">
    <source>
        <dbReference type="Proteomes" id="UP000596742"/>
    </source>
</evidence>
<dbReference type="EMBL" id="UYJE01006910">
    <property type="protein sequence ID" value="VDI50093.1"/>
    <property type="molecule type" value="Genomic_DNA"/>
</dbReference>
<proteinExistence type="predicted"/>
<keyword evidence="1" id="KW-0175">Coiled coil</keyword>
<keyword evidence="4" id="KW-1185">Reference proteome</keyword>
<evidence type="ECO:0000313" key="3">
    <source>
        <dbReference type="EMBL" id="VDI50093.1"/>
    </source>
</evidence>
<organism evidence="3 4">
    <name type="scientific">Mytilus galloprovincialis</name>
    <name type="common">Mediterranean mussel</name>
    <dbReference type="NCBI Taxonomy" id="29158"/>
    <lineage>
        <taxon>Eukaryota</taxon>
        <taxon>Metazoa</taxon>
        <taxon>Spiralia</taxon>
        <taxon>Lophotrochozoa</taxon>
        <taxon>Mollusca</taxon>
        <taxon>Bivalvia</taxon>
        <taxon>Autobranchia</taxon>
        <taxon>Pteriomorphia</taxon>
        <taxon>Mytilida</taxon>
        <taxon>Mytiloidea</taxon>
        <taxon>Mytilidae</taxon>
        <taxon>Mytilinae</taxon>
        <taxon>Mytilus</taxon>
    </lineage>
</organism>
<dbReference type="OrthoDB" id="6191425at2759"/>
<sequence length="111" mass="13648">MGELRQKEIKMKTWEEDLKIREKSLLDSNERYIRLETYIKRLESEKEEHENTIRTLKRKISYMEDTHSYPIRNNNVQDKGRSTNDPQNTEWLHNIHKKVTNYILRQVDIQF</sequence>
<accession>A0A8B6FH47</accession>
<comment type="caution">
    <text evidence="3">The sequence shown here is derived from an EMBL/GenBank/DDBJ whole genome shotgun (WGS) entry which is preliminary data.</text>
</comment>
<reference evidence="3" key="1">
    <citation type="submission" date="2018-11" db="EMBL/GenBank/DDBJ databases">
        <authorList>
            <person name="Alioto T."/>
            <person name="Alioto T."/>
        </authorList>
    </citation>
    <scope>NUCLEOTIDE SEQUENCE</scope>
</reference>
<evidence type="ECO:0000256" key="2">
    <source>
        <dbReference type="SAM" id="MobiDB-lite"/>
    </source>
</evidence>
<dbReference type="Proteomes" id="UP000596742">
    <property type="component" value="Unassembled WGS sequence"/>
</dbReference>
<feature type="coiled-coil region" evidence="1">
    <location>
        <begin position="32"/>
        <end position="66"/>
    </location>
</feature>
<evidence type="ECO:0000256" key="1">
    <source>
        <dbReference type="SAM" id="Coils"/>
    </source>
</evidence>
<gene>
    <name evidence="3" type="ORF">MGAL_10B041313</name>
</gene>
<name>A0A8B6FH47_MYTGA</name>
<protein>
    <submittedName>
        <fullName evidence="3">Uncharacterized protein</fullName>
    </submittedName>
</protein>
<dbReference type="AlphaFoldDB" id="A0A8B6FH47"/>